<evidence type="ECO:0000313" key="1">
    <source>
        <dbReference type="EMBL" id="PVX30662.1"/>
    </source>
</evidence>
<keyword evidence="2" id="KW-1185">Reference proteome</keyword>
<sequence>MDDSGESLFSVAAANEAAAVDYVTERGFPPVRVERNENGCSVLVFAPLPDTEMFRLANALPVHLSAKIGFVGGAMFE</sequence>
<dbReference type="Proteomes" id="UP000245890">
    <property type="component" value="Unassembled WGS sequence"/>
</dbReference>
<accession>A0A2U0SH25</accession>
<organism evidence="1 2">
    <name type="scientific">Sphingomonas pokkalii</name>
    <dbReference type="NCBI Taxonomy" id="2175090"/>
    <lineage>
        <taxon>Bacteria</taxon>
        <taxon>Pseudomonadati</taxon>
        <taxon>Pseudomonadota</taxon>
        <taxon>Alphaproteobacteria</taxon>
        <taxon>Sphingomonadales</taxon>
        <taxon>Sphingomonadaceae</taxon>
        <taxon>Sphingomonas</taxon>
    </lineage>
</organism>
<dbReference type="EMBL" id="QENQ01000001">
    <property type="protein sequence ID" value="PVX30662.1"/>
    <property type="molecule type" value="Genomic_DNA"/>
</dbReference>
<evidence type="ECO:0000313" key="2">
    <source>
        <dbReference type="Proteomes" id="UP000245890"/>
    </source>
</evidence>
<proteinExistence type="predicted"/>
<dbReference type="OrthoDB" id="7573878at2"/>
<comment type="caution">
    <text evidence="1">The sequence shown here is derived from an EMBL/GenBank/DDBJ whole genome shotgun (WGS) entry which is preliminary data.</text>
</comment>
<dbReference type="AlphaFoldDB" id="A0A2U0SH25"/>
<gene>
    <name evidence="1" type="ORF">DD559_16025</name>
</gene>
<reference evidence="1 2" key="1">
    <citation type="submission" date="2018-05" db="EMBL/GenBank/DDBJ databases">
        <title>Description of Sphingomonas pokkalii sp nov, isolated from the rhizosphere of saline tolerant pokkali rice and its draft genome analysis.</title>
        <authorList>
            <person name="Menon R."/>
            <person name="Kumari S."/>
            <person name="Rameshkumar N."/>
        </authorList>
    </citation>
    <scope>NUCLEOTIDE SEQUENCE [LARGE SCALE GENOMIC DNA]</scope>
    <source>
        <strain evidence="1 2">L3B27</strain>
    </source>
</reference>
<protein>
    <submittedName>
        <fullName evidence="1">Uncharacterized protein</fullName>
    </submittedName>
</protein>
<name>A0A2U0SH25_9SPHN</name>